<evidence type="ECO:0000313" key="4">
    <source>
        <dbReference type="EMBL" id="TMQ50389.1"/>
    </source>
</evidence>
<evidence type="ECO:0000313" key="5">
    <source>
        <dbReference type="Proteomes" id="UP000320184"/>
    </source>
</evidence>
<dbReference type="PANTHER" id="PTHR12526">
    <property type="entry name" value="GLYCOSYLTRANSFERASE"/>
    <property type="match status" value="1"/>
</dbReference>
<dbReference type="Pfam" id="PF13439">
    <property type="entry name" value="Glyco_transf_4"/>
    <property type="match status" value="1"/>
</dbReference>
<dbReference type="SUPFAM" id="SSF53756">
    <property type="entry name" value="UDP-Glycosyltransferase/glycogen phosphorylase"/>
    <property type="match status" value="1"/>
</dbReference>
<feature type="domain" description="Glycosyltransferase subfamily 4-like N-terminal" evidence="3">
    <location>
        <begin position="10"/>
        <end position="173"/>
    </location>
</feature>
<accession>A0A538SG88</accession>
<proteinExistence type="predicted"/>
<evidence type="ECO:0000256" key="2">
    <source>
        <dbReference type="ARBA" id="ARBA00022679"/>
    </source>
</evidence>
<dbReference type="Pfam" id="PF13692">
    <property type="entry name" value="Glyco_trans_1_4"/>
    <property type="match status" value="1"/>
</dbReference>
<evidence type="ECO:0000259" key="3">
    <source>
        <dbReference type="Pfam" id="PF13439"/>
    </source>
</evidence>
<dbReference type="PANTHER" id="PTHR12526:SF510">
    <property type="entry name" value="D-INOSITOL 3-PHOSPHATE GLYCOSYLTRANSFERASE"/>
    <property type="match status" value="1"/>
</dbReference>
<keyword evidence="2 4" id="KW-0808">Transferase</keyword>
<comment type="caution">
    <text evidence="4">The sequence shown here is derived from an EMBL/GenBank/DDBJ whole genome shotgun (WGS) entry which is preliminary data.</text>
</comment>
<organism evidence="4 5">
    <name type="scientific">Eiseniibacteriota bacterium</name>
    <dbReference type="NCBI Taxonomy" id="2212470"/>
    <lineage>
        <taxon>Bacteria</taxon>
        <taxon>Candidatus Eiseniibacteriota</taxon>
    </lineage>
</organism>
<name>A0A538SG88_UNCEI</name>
<protein>
    <submittedName>
        <fullName evidence="4">Glycosyltransferase</fullName>
    </submittedName>
</protein>
<keyword evidence="1" id="KW-0328">Glycosyltransferase</keyword>
<gene>
    <name evidence="4" type="ORF">E6K73_07905</name>
</gene>
<sequence length="379" mass="42368">MLILTRDWSIGGAERQVVELLKVIDKRSIDICAATFYGTGPLRRELQGLPGVRLWNLRKRGRWDVVPFLLRAVRLARRVRPDVIHGYQGFPNLLTLILGWVTGARTVWGMRASNMDMRRYDWLRRIEAALETLCARAADLIIVNSEAGRRYHVARGFPEERTIMIPNGIDVERFRPDAKARTRMRWAWGVGGSDRLIGLICRLDPMKDHATFLAAAKLLADERPEVRFICVGDGPSEYASGLHALAARLGLERRVFWKPQTDEIAPVYAALDVLTSTSRYGEGFPNVVAEAMATGVPCVVTDVGDSAFIVGDTGIVVPVGHPQALAAAWRRLLDEQTGPRPLPREDARERIVRLFGLEALGTRTLTAISELMSDRRSVQ</sequence>
<dbReference type="EMBL" id="VBOT01000101">
    <property type="protein sequence ID" value="TMQ50389.1"/>
    <property type="molecule type" value="Genomic_DNA"/>
</dbReference>
<reference evidence="4 5" key="1">
    <citation type="journal article" date="2019" name="Nat. Microbiol.">
        <title>Mediterranean grassland soil C-N compound turnover is dependent on rainfall and depth, and is mediated by genomically divergent microorganisms.</title>
        <authorList>
            <person name="Diamond S."/>
            <person name="Andeer P.F."/>
            <person name="Li Z."/>
            <person name="Crits-Christoph A."/>
            <person name="Burstein D."/>
            <person name="Anantharaman K."/>
            <person name="Lane K.R."/>
            <person name="Thomas B.C."/>
            <person name="Pan C."/>
            <person name="Northen T.R."/>
            <person name="Banfield J.F."/>
        </authorList>
    </citation>
    <scope>NUCLEOTIDE SEQUENCE [LARGE SCALE GENOMIC DNA]</scope>
    <source>
        <strain evidence="4">WS_3</strain>
    </source>
</reference>
<dbReference type="Gene3D" id="3.40.50.2000">
    <property type="entry name" value="Glycogen Phosphorylase B"/>
    <property type="match status" value="2"/>
</dbReference>
<dbReference type="AlphaFoldDB" id="A0A538SG88"/>
<dbReference type="Proteomes" id="UP000320184">
    <property type="component" value="Unassembled WGS sequence"/>
</dbReference>
<dbReference type="InterPro" id="IPR028098">
    <property type="entry name" value="Glyco_trans_4-like_N"/>
</dbReference>
<evidence type="ECO:0000256" key="1">
    <source>
        <dbReference type="ARBA" id="ARBA00022676"/>
    </source>
</evidence>
<dbReference type="GO" id="GO:0016757">
    <property type="term" value="F:glycosyltransferase activity"/>
    <property type="evidence" value="ECO:0007669"/>
    <property type="project" value="UniProtKB-KW"/>
</dbReference>